<feature type="active site" description="For Fru-6P isomerization activity" evidence="10">
    <location>
        <position position="601"/>
    </location>
</feature>
<dbReference type="NCBIfam" id="TIGR01135">
    <property type="entry name" value="glmS"/>
    <property type="match status" value="1"/>
</dbReference>
<evidence type="ECO:0000256" key="5">
    <source>
        <dbReference type="ARBA" id="ARBA00022490"/>
    </source>
</evidence>
<dbReference type="Pfam" id="PF01380">
    <property type="entry name" value="SIS"/>
    <property type="match status" value="2"/>
</dbReference>
<comment type="caution">
    <text evidence="13">The sequence shown here is derived from an EMBL/GenBank/DDBJ whole genome shotgun (WGS) entry which is preliminary data.</text>
</comment>
<keyword evidence="8" id="KW-0677">Repeat</keyword>
<gene>
    <name evidence="10 13" type="primary">glmS</name>
    <name evidence="13" type="ORF">ENU72_03185</name>
</gene>
<evidence type="ECO:0000259" key="12">
    <source>
        <dbReference type="PROSITE" id="PS51464"/>
    </source>
</evidence>
<keyword evidence="9" id="KW-0315">Glutamine amidotransferase</keyword>
<protein>
    <recommendedName>
        <fullName evidence="4 10">Glutamine--fructose-6-phosphate aminotransferase [isomerizing]</fullName>
        <ecNumber evidence="3 10">2.6.1.16</ecNumber>
    </recommendedName>
    <alternativeName>
        <fullName evidence="10">D-fructose-6-phosphate amidotransferase</fullName>
    </alternativeName>
    <alternativeName>
        <fullName evidence="10">GFAT</fullName>
    </alternativeName>
    <alternativeName>
        <fullName evidence="10">Glucosamine-6-phosphate synthase</fullName>
    </alternativeName>
    <alternativeName>
        <fullName evidence="10">Hexosephosphate aminotransferase</fullName>
    </alternativeName>
    <alternativeName>
        <fullName evidence="10">L-glutamine--D-fructose-6-phosphate amidotransferase</fullName>
    </alternativeName>
</protein>
<dbReference type="InterPro" id="IPR005855">
    <property type="entry name" value="GFAT"/>
</dbReference>
<dbReference type="GO" id="GO:0004360">
    <property type="term" value="F:glutamine-fructose-6-phosphate transaminase (isomerizing) activity"/>
    <property type="evidence" value="ECO:0007669"/>
    <property type="project" value="UniProtKB-UniRule"/>
</dbReference>
<evidence type="ECO:0000256" key="7">
    <source>
        <dbReference type="ARBA" id="ARBA00022679"/>
    </source>
</evidence>
<dbReference type="PROSITE" id="PS51278">
    <property type="entry name" value="GATASE_TYPE_2"/>
    <property type="match status" value="1"/>
</dbReference>
<dbReference type="SUPFAM" id="SSF56235">
    <property type="entry name" value="N-terminal nucleophile aminohydrolases (Ntn hydrolases)"/>
    <property type="match status" value="1"/>
</dbReference>
<comment type="catalytic activity">
    <reaction evidence="1 10">
        <text>D-fructose 6-phosphate + L-glutamine = D-glucosamine 6-phosphate + L-glutamate</text>
        <dbReference type="Rhea" id="RHEA:13237"/>
        <dbReference type="ChEBI" id="CHEBI:29985"/>
        <dbReference type="ChEBI" id="CHEBI:58359"/>
        <dbReference type="ChEBI" id="CHEBI:58725"/>
        <dbReference type="ChEBI" id="CHEBI:61527"/>
        <dbReference type="EC" id="2.6.1.16"/>
    </reaction>
</comment>
<comment type="subcellular location">
    <subcellularLocation>
        <location evidence="2 10">Cytoplasm</location>
    </subcellularLocation>
</comment>
<dbReference type="EC" id="2.6.1.16" evidence="3 10"/>
<dbReference type="InterPro" id="IPR047084">
    <property type="entry name" value="GFAT_N"/>
</dbReference>
<dbReference type="CDD" id="cd05008">
    <property type="entry name" value="SIS_GlmS_GlmD_1"/>
    <property type="match status" value="1"/>
</dbReference>
<dbReference type="CDD" id="cd00714">
    <property type="entry name" value="GFAT"/>
    <property type="match status" value="1"/>
</dbReference>
<accession>A0A7V3ZTC7</accession>
<evidence type="ECO:0000256" key="9">
    <source>
        <dbReference type="ARBA" id="ARBA00022962"/>
    </source>
</evidence>
<dbReference type="EMBL" id="DTDP01000144">
    <property type="protein sequence ID" value="HGK54010.1"/>
    <property type="molecule type" value="Genomic_DNA"/>
</dbReference>
<keyword evidence="6 10" id="KW-0032">Aminotransferase</keyword>
<keyword evidence="7 10" id="KW-0808">Transferase</keyword>
<dbReference type="Pfam" id="PF13522">
    <property type="entry name" value="GATase_6"/>
    <property type="match status" value="1"/>
</dbReference>
<feature type="initiator methionine" description="Removed" evidence="10">
    <location>
        <position position="1"/>
    </location>
</feature>
<dbReference type="GO" id="GO:0097367">
    <property type="term" value="F:carbohydrate derivative binding"/>
    <property type="evidence" value="ECO:0007669"/>
    <property type="project" value="InterPro"/>
</dbReference>
<dbReference type="GO" id="GO:0006487">
    <property type="term" value="P:protein N-linked glycosylation"/>
    <property type="evidence" value="ECO:0007669"/>
    <property type="project" value="TreeGrafter"/>
</dbReference>
<keyword evidence="5 10" id="KW-0963">Cytoplasm</keyword>
<dbReference type="PANTHER" id="PTHR10937">
    <property type="entry name" value="GLUCOSAMINE--FRUCTOSE-6-PHOSPHATE AMINOTRANSFERASE, ISOMERIZING"/>
    <property type="match status" value="1"/>
</dbReference>
<evidence type="ECO:0000256" key="6">
    <source>
        <dbReference type="ARBA" id="ARBA00022576"/>
    </source>
</evidence>
<feature type="domain" description="SIS" evidence="12">
    <location>
        <begin position="455"/>
        <end position="596"/>
    </location>
</feature>
<dbReference type="GO" id="GO:0005737">
    <property type="term" value="C:cytoplasm"/>
    <property type="evidence" value="ECO:0007669"/>
    <property type="project" value="UniProtKB-SubCell"/>
</dbReference>
<sequence>MCGIIGYIGNKNVDSVLLVGLEKLEYRGYDSVGIAILTENGIFVKKQKGRIWELAKSLNGTPLKAKIGIGHTRWATHGKPSDVNAHPHLDCKKNFAVVHNGVIENFERIKKELIKKGHKFLSETDTEVIPHLLEENYDGNILKTILKVVKKLKGSFAIAIISTFHPDKIIGIRKGSPLIVGLGEEENILASDIPAILSHTRRVITLNEEEIVIMEMDNVKIYDFSGKEKKKRIKYIEWEEDMIEKGGYAHFMLKEIHEQPKVIEENLKRVIKNGEIEIQGNEFLKFFENKKHIIFQAAGTSYHATLYGKYIFEKYLKIFTESELSSELRYRESLLFKDSLMIGVSQSGETADTLEGIRLAKSKRIPILSLVNVKGSTIDRESNYTIYINAGPEIGVASTKAYTAQLLYLLLICLITSYKRGLIKKNTIKEILKEIEKLPDKIRYILGKEEEIAEIAKKYYGYNNAIFLGRGLNYITALEGALKLKEISYIHATGYAAGEMKHGPIALIDSNWPVIAIVPRNYLYHKMFSNIMEVKARDAKIIAITNSPANEIKRIADSFIIIPKTITILEPILNIIPLQLFAYHVALLRGCDVDKPRNLAKSVTVE</sequence>
<dbReference type="InterPro" id="IPR046348">
    <property type="entry name" value="SIS_dom_sf"/>
</dbReference>
<organism evidence="13">
    <name type="scientific">candidate division WOR-3 bacterium</name>
    <dbReference type="NCBI Taxonomy" id="2052148"/>
    <lineage>
        <taxon>Bacteria</taxon>
        <taxon>Bacteria division WOR-3</taxon>
    </lineage>
</organism>
<reference evidence="13" key="1">
    <citation type="journal article" date="2020" name="mSystems">
        <title>Genome- and Community-Level Interaction Insights into Carbon Utilization and Element Cycling Functions of Hydrothermarchaeota in Hydrothermal Sediment.</title>
        <authorList>
            <person name="Zhou Z."/>
            <person name="Liu Y."/>
            <person name="Xu W."/>
            <person name="Pan J."/>
            <person name="Luo Z.H."/>
            <person name="Li M."/>
        </authorList>
    </citation>
    <scope>NUCLEOTIDE SEQUENCE [LARGE SCALE GENOMIC DNA]</scope>
    <source>
        <strain evidence="13">SpSt-695</strain>
    </source>
</reference>
<evidence type="ECO:0000256" key="2">
    <source>
        <dbReference type="ARBA" id="ARBA00004496"/>
    </source>
</evidence>
<dbReference type="InterPro" id="IPR035490">
    <property type="entry name" value="GlmS/FrlB_SIS"/>
</dbReference>
<evidence type="ECO:0000259" key="11">
    <source>
        <dbReference type="PROSITE" id="PS51278"/>
    </source>
</evidence>
<dbReference type="InterPro" id="IPR029055">
    <property type="entry name" value="Ntn_hydrolases_N"/>
</dbReference>
<proteinExistence type="inferred from homology"/>
<dbReference type="NCBIfam" id="NF001484">
    <property type="entry name" value="PRK00331.1"/>
    <property type="match status" value="1"/>
</dbReference>
<dbReference type="FunFam" id="3.60.20.10:FF:000006">
    <property type="entry name" value="Glutamine--fructose-6-phosphate aminotransferase [isomerizing]"/>
    <property type="match status" value="1"/>
</dbReference>
<dbReference type="CDD" id="cd05009">
    <property type="entry name" value="SIS_GlmS_GlmD_2"/>
    <property type="match status" value="1"/>
</dbReference>
<dbReference type="FunFam" id="3.40.50.10490:FF:000002">
    <property type="entry name" value="Glutamine--fructose-6-phosphate aminotransferase [isomerizing]"/>
    <property type="match status" value="1"/>
</dbReference>
<name>A0A7V3ZTC7_UNCW3</name>
<dbReference type="HAMAP" id="MF_00164">
    <property type="entry name" value="GlmS"/>
    <property type="match status" value="1"/>
</dbReference>
<feature type="active site" description="Nucleophile; for GATase activity" evidence="10">
    <location>
        <position position="2"/>
    </location>
</feature>
<dbReference type="InterPro" id="IPR017932">
    <property type="entry name" value="GATase_2_dom"/>
</dbReference>
<evidence type="ECO:0000256" key="8">
    <source>
        <dbReference type="ARBA" id="ARBA00022737"/>
    </source>
</evidence>
<dbReference type="Gene3D" id="3.40.50.10490">
    <property type="entry name" value="Glucose-6-phosphate isomerase like protein, domain 1"/>
    <property type="match status" value="2"/>
</dbReference>
<dbReference type="GO" id="GO:0046349">
    <property type="term" value="P:amino sugar biosynthetic process"/>
    <property type="evidence" value="ECO:0007669"/>
    <property type="project" value="UniProtKB-ARBA"/>
</dbReference>
<dbReference type="GO" id="GO:0006002">
    <property type="term" value="P:fructose 6-phosphate metabolic process"/>
    <property type="evidence" value="ECO:0007669"/>
    <property type="project" value="TreeGrafter"/>
</dbReference>
<evidence type="ECO:0000256" key="1">
    <source>
        <dbReference type="ARBA" id="ARBA00001031"/>
    </source>
</evidence>
<dbReference type="FunFam" id="3.40.50.10490:FF:000001">
    <property type="entry name" value="Glutamine--fructose-6-phosphate aminotransferase [isomerizing]"/>
    <property type="match status" value="1"/>
</dbReference>
<dbReference type="GO" id="GO:0006047">
    <property type="term" value="P:UDP-N-acetylglucosamine metabolic process"/>
    <property type="evidence" value="ECO:0007669"/>
    <property type="project" value="TreeGrafter"/>
</dbReference>
<feature type="domain" description="SIS" evidence="12">
    <location>
        <begin position="283"/>
        <end position="422"/>
    </location>
</feature>
<evidence type="ECO:0000256" key="3">
    <source>
        <dbReference type="ARBA" id="ARBA00012916"/>
    </source>
</evidence>
<dbReference type="InterPro" id="IPR001347">
    <property type="entry name" value="SIS_dom"/>
</dbReference>
<comment type="function">
    <text evidence="10">Catalyzes the first step in hexosamine metabolism, converting fructose-6P into glucosamine-6P using glutamine as a nitrogen source.</text>
</comment>
<comment type="subunit">
    <text evidence="10">Homodimer.</text>
</comment>
<dbReference type="Gene3D" id="3.60.20.10">
    <property type="entry name" value="Glutamine Phosphoribosylpyrophosphate, subunit 1, domain 1"/>
    <property type="match status" value="1"/>
</dbReference>
<dbReference type="PROSITE" id="PS51464">
    <property type="entry name" value="SIS"/>
    <property type="match status" value="2"/>
</dbReference>
<evidence type="ECO:0000256" key="4">
    <source>
        <dbReference type="ARBA" id="ARBA00016090"/>
    </source>
</evidence>
<dbReference type="SUPFAM" id="SSF53697">
    <property type="entry name" value="SIS domain"/>
    <property type="match status" value="1"/>
</dbReference>
<dbReference type="InterPro" id="IPR035466">
    <property type="entry name" value="GlmS/AgaS_SIS"/>
</dbReference>
<feature type="domain" description="Glutamine amidotransferase type-2" evidence="11">
    <location>
        <begin position="2"/>
        <end position="217"/>
    </location>
</feature>
<dbReference type="AlphaFoldDB" id="A0A7V3ZTC7"/>
<dbReference type="PANTHER" id="PTHR10937:SF0">
    <property type="entry name" value="GLUTAMINE--FRUCTOSE-6-PHOSPHATE TRANSAMINASE (ISOMERIZING)"/>
    <property type="match status" value="1"/>
</dbReference>
<dbReference type="GO" id="GO:0005975">
    <property type="term" value="P:carbohydrate metabolic process"/>
    <property type="evidence" value="ECO:0007669"/>
    <property type="project" value="UniProtKB-UniRule"/>
</dbReference>
<evidence type="ECO:0000313" key="13">
    <source>
        <dbReference type="EMBL" id="HGK54010.1"/>
    </source>
</evidence>
<evidence type="ECO:0000256" key="10">
    <source>
        <dbReference type="HAMAP-Rule" id="MF_00164"/>
    </source>
</evidence>